<feature type="region of interest" description="Disordered" evidence="1">
    <location>
        <begin position="42"/>
        <end position="62"/>
    </location>
</feature>
<name>A0A5N6BLZ8_9ACTN</name>
<evidence type="ECO:0000313" key="2">
    <source>
        <dbReference type="EMBL" id="KAB8180859.1"/>
    </source>
</evidence>
<protein>
    <submittedName>
        <fullName evidence="2">Uncharacterized protein</fullName>
    </submittedName>
</protein>
<sequence>MLLAILVTGIAFMHTLGHEHDDRAEMPTSSMVSAHTVGEMPGTAHHSSAISESSSSNAGGSHAPLDPSTMCLAILVALGLALGLPLLLHRVGAEESSGLRRLSIRRWAVPDVPSLSVILTRVVVLRN</sequence>
<evidence type="ECO:0000256" key="1">
    <source>
        <dbReference type="SAM" id="MobiDB-lite"/>
    </source>
</evidence>
<gene>
    <name evidence="2" type="ORF">FH610_031835</name>
</gene>
<dbReference type="Proteomes" id="UP000313066">
    <property type="component" value="Unassembled WGS sequence"/>
</dbReference>
<reference evidence="2 3" key="1">
    <citation type="submission" date="2019-10" db="EMBL/GenBank/DDBJ databases">
        <title>Nonomuraea sp. nov., isolated from Phyllanthus amarus.</title>
        <authorList>
            <person name="Klykleung N."/>
            <person name="Tanasupawat S."/>
        </authorList>
    </citation>
    <scope>NUCLEOTIDE SEQUENCE [LARGE SCALE GENOMIC DNA]</scope>
    <source>
        <strain evidence="2 3">CR1-09</strain>
    </source>
</reference>
<organism evidence="2 3">
    <name type="scientific">Microbispora catharanthi</name>
    <dbReference type="NCBI Taxonomy" id="1712871"/>
    <lineage>
        <taxon>Bacteria</taxon>
        <taxon>Bacillati</taxon>
        <taxon>Actinomycetota</taxon>
        <taxon>Actinomycetes</taxon>
        <taxon>Streptosporangiales</taxon>
        <taxon>Streptosporangiaceae</taxon>
        <taxon>Microbispora</taxon>
    </lineage>
</organism>
<dbReference type="AlphaFoldDB" id="A0A5N6BLZ8"/>
<feature type="compositionally biased region" description="Low complexity" evidence="1">
    <location>
        <begin position="44"/>
        <end position="62"/>
    </location>
</feature>
<comment type="caution">
    <text evidence="2">The sequence shown here is derived from an EMBL/GenBank/DDBJ whole genome shotgun (WGS) entry which is preliminary data.</text>
</comment>
<dbReference type="RefSeq" id="WP_139578920.1">
    <property type="nucleotide sequence ID" value="NZ_VDMA02000020.1"/>
</dbReference>
<keyword evidence="3" id="KW-1185">Reference proteome</keyword>
<accession>A0A5N6BLZ8</accession>
<dbReference type="EMBL" id="VDMA02000020">
    <property type="protein sequence ID" value="KAB8180859.1"/>
    <property type="molecule type" value="Genomic_DNA"/>
</dbReference>
<evidence type="ECO:0000313" key="3">
    <source>
        <dbReference type="Proteomes" id="UP000313066"/>
    </source>
</evidence>
<proteinExistence type="predicted"/>